<dbReference type="SUPFAM" id="SSF118215">
    <property type="entry name" value="Proton glutamate symport protein"/>
    <property type="match status" value="1"/>
</dbReference>
<evidence type="ECO:0000256" key="1">
    <source>
        <dbReference type="ARBA" id="ARBA00004651"/>
    </source>
</evidence>
<dbReference type="PRINTS" id="PR00173">
    <property type="entry name" value="EDTRNSPORT"/>
</dbReference>
<keyword evidence="3" id="KW-1003">Cell membrane</keyword>
<evidence type="ECO:0000256" key="4">
    <source>
        <dbReference type="ARBA" id="ARBA00022692"/>
    </source>
</evidence>
<dbReference type="OrthoDB" id="68212at2759"/>
<keyword evidence="7" id="KW-0769">Symport</keyword>
<feature type="compositionally biased region" description="Basic and acidic residues" evidence="8">
    <location>
        <begin position="26"/>
        <end position="38"/>
    </location>
</feature>
<dbReference type="KEGG" id="spar:SPRG_16755"/>
<feature type="transmembrane region" description="Helical" evidence="7">
    <location>
        <begin position="343"/>
        <end position="368"/>
    </location>
</feature>
<comment type="similarity">
    <text evidence="7">Belongs to the dicarboxylate/amino acid:cation symporter (DAACS) (TC 2.A.23) family.</text>
</comment>
<feature type="transmembrane region" description="Helical" evidence="7">
    <location>
        <begin position="380"/>
        <end position="406"/>
    </location>
</feature>
<organism evidence="9 10">
    <name type="scientific">Saprolegnia parasitica (strain CBS 223.65)</name>
    <dbReference type="NCBI Taxonomy" id="695850"/>
    <lineage>
        <taxon>Eukaryota</taxon>
        <taxon>Sar</taxon>
        <taxon>Stramenopiles</taxon>
        <taxon>Oomycota</taxon>
        <taxon>Saprolegniomycetes</taxon>
        <taxon>Saprolegniales</taxon>
        <taxon>Saprolegniaceae</taxon>
        <taxon>Saprolegnia</taxon>
    </lineage>
</organism>
<feature type="transmembrane region" description="Helical" evidence="7">
    <location>
        <begin position="494"/>
        <end position="520"/>
    </location>
</feature>
<feature type="transmembrane region" description="Helical" evidence="7">
    <location>
        <begin position="187"/>
        <end position="207"/>
    </location>
</feature>
<dbReference type="Gene3D" id="1.10.3860.10">
    <property type="entry name" value="Sodium:dicarboxylate symporter"/>
    <property type="match status" value="1"/>
</dbReference>
<keyword evidence="2 7" id="KW-0813">Transport</keyword>
<dbReference type="GeneID" id="24138347"/>
<feature type="region of interest" description="Disordered" evidence="8">
    <location>
        <begin position="1"/>
        <end position="64"/>
    </location>
</feature>
<feature type="transmembrane region" description="Helical" evidence="7">
    <location>
        <begin position="107"/>
        <end position="128"/>
    </location>
</feature>
<dbReference type="Pfam" id="PF00375">
    <property type="entry name" value="SDF"/>
    <property type="match status" value="1"/>
</dbReference>
<accession>A0A067BHG9</accession>
<dbReference type="InterPro" id="IPR001991">
    <property type="entry name" value="Na-dicarboxylate_symporter"/>
</dbReference>
<name>A0A067BHG9_SAPPC</name>
<feature type="transmembrane region" description="Helical" evidence="7">
    <location>
        <begin position="418"/>
        <end position="443"/>
    </location>
</feature>
<feature type="transmembrane region" description="Helical" evidence="7">
    <location>
        <begin position="298"/>
        <end position="322"/>
    </location>
</feature>
<dbReference type="GO" id="GO:0015293">
    <property type="term" value="F:symporter activity"/>
    <property type="evidence" value="ECO:0007669"/>
    <property type="project" value="UniProtKB-UniRule"/>
</dbReference>
<dbReference type="RefSeq" id="XP_012211462.1">
    <property type="nucleotide sequence ID" value="XM_012356072.1"/>
</dbReference>
<evidence type="ECO:0000256" key="3">
    <source>
        <dbReference type="ARBA" id="ARBA00022475"/>
    </source>
</evidence>
<sequence length="591" mass="63656">MTKHSTKASGGVYLFAPDDAPAAEQEAPRRSTAVDHPHTLLSTPSSQTVSVSRRLPPPPEGSGIRTTFTSRLSPGRPFEVYEDPIMEEYFPDKIHPQPLDVTSRTSLLASVSIVIAAAIGIGLGVGLMQLHVDASSDWPKWLALPGDLFVRALRCLIVPMVFCSMAVAIAEIVLLEKTALLSWRTGGIFFLTSLLATLQGITVAYVYHLVASHGVAKAPAPALPTNIALQCANKLYLAVFSNNGSVGCVEANPNATTALFSLRDSSHGITLASKQALSQLSLSDQVISIFNLVVPENIFASFASGSLLSIIAFALPLGFVIARTQSDASHNHLLVLLRQTRNAILVLIDGLLRLTPIAVLFLLASAIVSYKIKEANAAAFGYVFLAFLAGVICHVLLVMPLFLFLWTRCNPYKYLRHLVPAYVFAFGCASSMATLPVAVTVVHQTRQVSRSLAQLVLFLGTPTNMNAAGLYQPVMTVFMAHMSGIDDQLRGPQWVVLFFVALIGSMGTAPVPNAGLVMLLTVWKTVFPSATQVPPAFAIVMAVDFLFDRIRTITNVNGNMVVARMLADRFNDDLHDSIDDTAAATDHPIRV</sequence>
<evidence type="ECO:0000256" key="8">
    <source>
        <dbReference type="SAM" id="MobiDB-lite"/>
    </source>
</evidence>
<evidence type="ECO:0000256" key="5">
    <source>
        <dbReference type="ARBA" id="ARBA00022989"/>
    </source>
</evidence>
<evidence type="ECO:0000313" key="9">
    <source>
        <dbReference type="EMBL" id="KDO17829.1"/>
    </source>
</evidence>
<evidence type="ECO:0000256" key="6">
    <source>
        <dbReference type="ARBA" id="ARBA00023136"/>
    </source>
</evidence>
<evidence type="ECO:0000256" key="2">
    <source>
        <dbReference type="ARBA" id="ARBA00022448"/>
    </source>
</evidence>
<dbReference type="VEuPathDB" id="FungiDB:SPRG_16755"/>
<evidence type="ECO:0000313" key="10">
    <source>
        <dbReference type="Proteomes" id="UP000030745"/>
    </source>
</evidence>
<dbReference type="AlphaFoldDB" id="A0A067BHG9"/>
<proteinExistence type="inferred from homology"/>
<gene>
    <name evidence="9" type="ORF">SPRG_16755</name>
</gene>
<keyword evidence="4 7" id="KW-0812">Transmembrane</keyword>
<feature type="transmembrane region" description="Helical" evidence="7">
    <location>
        <begin position="526"/>
        <end position="547"/>
    </location>
</feature>
<feature type="transmembrane region" description="Helical" evidence="7">
    <location>
        <begin position="463"/>
        <end position="482"/>
    </location>
</feature>
<dbReference type="GO" id="GO:0005886">
    <property type="term" value="C:plasma membrane"/>
    <property type="evidence" value="ECO:0007669"/>
    <property type="project" value="UniProtKB-SubCell"/>
</dbReference>
<keyword evidence="6 7" id="KW-0472">Membrane</keyword>
<dbReference type="InterPro" id="IPR036458">
    <property type="entry name" value="Na:dicarbo_symporter_sf"/>
</dbReference>
<comment type="subcellular location">
    <subcellularLocation>
        <location evidence="1">Cell membrane</location>
        <topology evidence="1">Multi-pass membrane protein</topology>
    </subcellularLocation>
    <subcellularLocation>
        <location evidence="7">Membrane</location>
        <topology evidence="7">Multi-pass membrane protein</topology>
    </subcellularLocation>
</comment>
<reference evidence="9 10" key="1">
    <citation type="journal article" date="2013" name="PLoS Genet.">
        <title>Distinctive expansion of potential virulence genes in the genome of the oomycete fish pathogen Saprolegnia parasitica.</title>
        <authorList>
            <person name="Jiang R.H."/>
            <person name="de Bruijn I."/>
            <person name="Haas B.J."/>
            <person name="Belmonte R."/>
            <person name="Lobach L."/>
            <person name="Christie J."/>
            <person name="van den Ackerveken G."/>
            <person name="Bottin A."/>
            <person name="Bulone V."/>
            <person name="Diaz-Moreno S.M."/>
            <person name="Dumas B."/>
            <person name="Fan L."/>
            <person name="Gaulin E."/>
            <person name="Govers F."/>
            <person name="Grenville-Briggs L.J."/>
            <person name="Horner N.R."/>
            <person name="Levin J.Z."/>
            <person name="Mammella M."/>
            <person name="Meijer H.J."/>
            <person name="Morris P."/>
            <person name="Nusbaum C."/>
            <person name="Oome S."/>
            <person name="Phillips A.J."/>
            <person name="van Rooyen D."/>
            <person name="Rzeszutek E."/>
            <person name="Saraiva M."/>
            <person name="Secombes C.J."/>
            <person name="Seidl M.F."/>
            <person name="Snel B."/>
            <person name="Stassen J.H."/>
            <person name="Sykes S."/>
            <person name="Tripathy S."/>
            <person name="van den Berg H."/>
            <person name="Vega-Arreguin J.C."/>
            <person name="Wawra S."/>
            <person name="Young S.K."/>
            <person name="Zeng Q."/>
            <person name="Dieguez-Uribeondo J."/>
            <person name="Russ C."/>
            <person name="Tyler B.M."/>
            <person name="van West P."/>
        </authorList>
    </citation>
    <scope>NUCLEOTIDE SEQUENCE [LARGE SCALE GENOMIC DNA]</scope>
    <source>
        <strain evidence="9 10">CBS 223.65</strain>
    </source>
</reference>
<keyword evidence="10" id="KW-1185">Reference proteome</keyword>
<dbReference type="EMBL" id="KK583556">
    <property type="protein sequence ID" value="KDO17829.1"/>
    <property type="molecule type" value="Genomic_DNA"/>
</dbReference>
<dbReference type="PANTHER" id="PTHR42865">
    <property type="entry name" value="PROTON/GLUTAMATE-ASPARTATE SYMPORTER"/>
    <property type="match status" value="1"/>
</dbReference>
<keyword evidence="5 7" id="KW-1133">Transmembrane helix</keyword>
<feature type="compositionally biased region" description="Low complexity" evidence="8">
    <location>
        <begin position="16"/>
        <end position="25"/>
    </location>
</feature>
<dbReference type="PANTHER" id="PTHR42865:SF7">
    <property type="entry name" value="PROTON_GLUTAMATE-ASPARTATE SYMPORTER"/>
    <property type="match status" value="1"/>
</dbReference>
<evidence type="ECO:0000256" key="7">
    <source>
        <dbReference type="RuleBase" id="RU361216"/>
    </source>
</evidence>
<dbReference type="Proteomes" id="UP000030745">
    <property type="component" value="Unassembled WGS sequence"/>
</dbReference>
<protein>
    <recommendedName>
        <fullName evidence="7">Amino acid transporter</fullName>
    </recommendedName>
</protein>
<feature type="compositionally biased region" description="Polar residues" evidence="8">
    <location>
        <begin position="40"/>
        <end position="51"/>
    </location>
</feature>
<dbReference type="OMA" id="PIMEEYF"/>
<feature type="transmembrane region" description="Helical" evidence="7">
    <location>
        <begin position="148"/>
        <end position="175"/>
    </location>
</feature>